<sequence length="215" mass="22906">MKTILLLRHGKSDWDADYGADHERPLADRGQKGARKMGRFVTTARVVPDRALTSSAVRARETLAIAAEAGGWSGPARVTDALYEASPEAVLDQIRSEPDSADTLIVVGHEPAWSGLVSLLIGGGRIEMKTASLARVDVEVASWADVAPGRGSLAFLLPPAALRPNAYRKLKKSIDKAIEAQKKAEARAEKTAAPKDPPYRPASLPRGGVEAPKEG</sequence>
<dbReference type="CDD" id="cd07067">
    <property type="entry name" value="HP_PGM_like"/>
    <property type="match status" value="1"/>
</dbReference>
<dbReference type="PANTHER" id="PTHR47623:SF1">
    <property type="entry name" value="OS09G0287300 PROTEIN"/>
    <property type="match status" value="1"/>
</dbReference>
<reference evidence="3 4" key="1">
    <citation type="submission" date="2016-11" db="EMBL/GenBank/DDBJ databases">
        <title>Study of marine rhodopsin-containing bacteria.</title>
        <authorList>
            <person name="Yoshizawa S."/>
            <person name="Kumagai Y."/>
            <person name="Kogure K."/>
        </authorList>
    </citation>
    <scope>NUCLEOTIDE SEQUENCE [LARGE SCALE GENOMIC DNA]</scope>
    <source>
        <strain evidence="3 4">SAORIC-28</strain>
    </source>
</reference>
<evidence type="ECO:0000313" key="4">
    <source>
        <dbReference type="Proteomes" id="UP000216339"/>
    </source>
</evidence>
<dbReference type="EMBL" id="MQWD01000001">
    <property type="protein sequence ID" value="PAP76282.1"/>
    <property type="molecule type" value="Genomic_DNA"/>
</dbReference>
<keyword evidence="4" id="KW-1185">Reference proteome</keyword>
<feature type="binding site" evidence="1">
    <location>
        <position position="58"/>
    </location>
    <ligand>
        <name>substrate</name>
    </ligand>
</feature>
<dbReference type="Proteomes" id="UP000216339">
    <property type="component" value="Unassembled WGS sequence"/>
</dbReference>
<feature type="compositionally biased region" description="Basic and acidic residues" evidence="2">
    <location>
        <begin position="180"/>
        <end position="193"/>
    </location>
</feature>
<proteinExistence type="predicted"/>
<dbReference type="Gene3D" id="3.40.50.1240">
    <property type="entry name" value="Phosphoglycerate mutase-like"/>
    <property type="match status" value="1"/>
</dbReference>
<feature type="region of interest" description="Disordered" evidence="2">
    <location>
        <begin position="180"/>
        <end position="215"/>
    </location>
</feature>
<dbReference type="PANTHER" id="PTHR47623">
    <property type="entry name" value="OS09G0287300 PROTEIN"/>
    <property type="match status" value="1"/>
</dbReference>
<evidence type="ECO:0000256" key="2">
    <source>
        <dbReference type="SAM" id="MobiDB-lite"/>
    </source>
</evidence>
<organism evidence="3 4">
    <name type="scientific">Rubrivirga marina</name>
    <dbReference type="NCBI Taxonomy" id="1196024"/>
    <lineage>
        <taxon>Bacteria</taxon>
        <taxon>Pseudomonadati</taxon>
        <taxon>Rhodothermota</taxon>
        <taxon>Rhodothermia</taxon>
        <taxon>Rhodothermales</taxon>
        <taxon>Rubricoccaceae</taxon>
        <taxon>Rubrivirga</taxon>
    </lineage>
</organism>
<dbReference type="SUPFAM" id="SSF53254">
    <property type="entry name" value="Phosphoglycerate mutase-like"/>
    <property type="match status" value="1"/>
</dbReference>
<evidence type="ECO:0000256" key="1">
    <source>
        <dbReference type="PIRSR" id="PIRSR613078-2"/>
    </source>
</evidence>
<dbReference type="InterPro" id="IPR029033">
    <property type="entry name" value="His_PPase_superfam"/>
</dbReference>
<dbReference type="AlphaFoldDB" id="A0A271IYK6"/>
<gene>
    <name evidence="3" type="ORF">BSZ37_07395</name>
</gene>
<name>A0A271IYK6_9BACT</name>
<evidence type="ECO:0008006" key="5">
    <source>
        <dbReference type="Google" id="ProtNLM"/>
    </source>
</evidence>
<accession>A0A271IYK6</accession>
<comment type="caution">
    <text evidence="3">The sequence shown here is derived from an EMBL/GenBank/DDBJ whole genome shotgun (WGS) entry which is preliminary data.</text>
</comment>
<protein>
    <recommendedName>
        <fullName evidence="5">Phosphohistidine phosphatase SixA</fullName>
    </recommendedName>
</protein>
<dbReference type="InterPro" id="IPR013078">
    <property type="entry name" value="His_Pase_superF_clade-1"/>
</dbReference>
<dbReference type="SMART" id="SM00855">
    <property type="entry name" value="PGAM"/>
    <property type="match status" value="1"/>
</dbReference>
<evidence type="ECO:0000313" key="3">
    <source>
        <dbReference type="EMBL" id="PAP76282.1"/>
    </source>
</evidence>
<dbReference type="Pfam" id="PF00300">
    <property type="entry name" value="His_Phos_1"/>
    <property type="match status" value="1"/>
</dbReference>
<dbReference type="OrthoDB" id="9810154at2"/>
<dbReference type="RefSeq" id="WP_095509930.1">
    <property type="nucleotide sequence ID" value="NZ_MQWD01000001.1"/>
</dbReference>